<comment type="similarity">
    <text evidence="2">Belongs to the CENP-X/MHF2 family.</text>
</comment>
<evidence type="ECO:0000313" key="8">
    <source>
        <dbReference type="EMBL" id="KAK5541039.1"/>
    </source>
</evidence>
<feature type="compositionally biased region" description="Acidic residues" evidence="7">
    <location>
        <begin position="104"/>
        <end position="127"/>
    </location>
</feature>
<keyword evidence="9" id="KW-1185">Reference proteome</keyword>
<evidence type="ECO:0008006" key="10">
    <source>
        <dbReference type="Google" id="ProtNLM"/>
    </source>
</evidence>
<evidence type="ECO:0000256" key="3">
    <source>
        <dbReference type="ARBA" id="ARBA00022763"/>
    </source>
</evidence>
<evidence type="ECO:0000256" key="1">
    <source>
        <dbReference type="ARBA" id="ARBA00004123"/>
    </source>
</evidence>
<dbReference type="PANTHER" id="PTHR28680:SF1">
    <property type="entry name" value="CENTROMERE PROTEIN X"/>
    <property type="match status" value="1"/>
</dbReference>
<dbReference type="CDD" id="cd22921">
    <property type="entry name" value="HFD_CENP-X"/>
    <property type="match status" value="1"/>
</dbReference>
<dbReference type="GO" id="GO:0031297">
    <property type="term" value="P:replication fork processing"/>
    <property type="evidence" value="ECO:0007669"/>
    <property type="project" value="TreeGrafter"/>
</dbReference>
<feature type="compositionally biased region" description="Acidic residues" evidence="7">
    <location>
        <begin position="74"/>
        <end position="96"/>
    </location>
</feature>
<organism evidence="8 9">
    <name type="scientific">Vermiconidia calcicola</name>
    <dbReference type="NCBI Taxonomy" id="1690605"/>
    <lineage>
        <taxon>Eukaryota</taxon>
        <taxon>Fungi</taxon>
        <taxon>Dikarya</taxon>
        <taxon>Ascomycota</taxon>
        <taxon>Pezizomycotina</taxon>
        <taxon>Dothideomycetes</taxon>
        <taxon>Dothideomycetidae</taxon>
        <taxon>Mycosphaerellales</taxon>
        <taxon>Extremaceae</taxon>
        <taxon>Vermiconidia</taxon>
    </lineage>
</organism>
<dbReference type="GO" id="GO:0071821">
    <property type="term" value="C:FANCM-MHF complex"/>
    <property type="evidence" value="ECO:0007669"/>
    <property type="project" value="TreeGrafter"/>
</dbReference>
<protein>
    <recommendedName>
        <fullName evidence="10">CENP-T/Histone H4 histone fold domain-containing protein</fullName>
    </recommendedName>
</protein>
<keyword evidence="5" id="KW-0234">DNA repair</keyword>
<evidence type="ECO:0000256" key="4">
    <source>
        <dbReference type="ARBA" id="ARBA00023125"/>
    </source>
</evidence>
<keyword evidence="6" id="KW-0539">Nucleus</keyword>
<dbReference type="InterPro" id="IPR018552">
    <property type="entry name" value="CENP-X"/>
</dbReference>
<dbReference type="GO" id="GO:0000712">
    <property type="term" value="P:resolution of meiotic recombination intermediates"/>
    <property type="evidence" value="ECO:0007669"/>
    <property type="project" value="TreeGrafter"/>
</dbReference>
<comment type="caution">
    <text evidence="8">The sequence shown here is derived from an EMBL/GenBank/DDBJ whole genome shotgun (WGS) entry which is preliminary data.</text>
</comment>
<dbReference type="Pfam" id="PF09415">
    <property type="entry name" value="CENP-X"/>
    <property type="match status" value="1"/>
</dbReference>
<evidence type="ECO:0000256" key="5">
    <source>
        <dbReference type="ARBA" id="ARBA00023204"/>
    </source>
</evidence>
<name>A0AAV9QFT5_9PEZI</name>
<dbReference type="GO" id="GO:0051382">
    <property type="term" value="P:kinetochore assembly"/>
    <property type="evidence" value="ECO:0007669"/>
    <property type="project" value="InterPro"/>
</dbReference>
<keyword evidence="3" id="KW-0227">DNA damage</keyword>
<keyword evidence="4" id="KW-0238">DNA-binding</keyword>
<dbReference type="GO" id="GO:0006281">
    <property type="term" value="P:DNA repair"/>
    <property type="evidence" value="ECO:0007669"/>
    <property type="project" value="UniProtKB-KW"/>
</dbReference>
<gene>
    <name evidence="8" type="ORF">LTR25_002816</name>
</gene>
<feature type="region of interest" description="Disordered" evidence="7">
    <location>
        <begin position="1"/>
        <end position="134"/>
    </location>
</feature>
<feature type="compositionally biased region" description="Basic residues" evidence="7">
    <location>
        <begin position="47"/>
        <end position="62"/>
    </location>
</feature>
<dbReference type="Proteomes" id="UP001345827">
    <property type="component" value="Unassembled WGS sequence"/>
</dbReference>
<evidence type="ECO:0000256" key="2">
    <source>
        <dbReference type="ARBA" id="ARBA00009359"/>
    </source>
</evidence>
<proteinExistence type="inferred from homology"/>
<dbReference type="PANTHER" id="PTHR28680">
    <property type="entry name" value="CENTROMERE PROTEIN X"/>
    <property type="match status" value="1"/>
</dbReference>
<dbReference type="GO" id="GO:0003677">
    <property type="term" value="F:DNA binding"/>
    <property type="evidence" value="ECO:0007669"/>
    <property type="project" value="UniProtKB-KW"/>
</dbReference>
<accession>A0AAV9QFT5</accession>
<evidence type="ECO:0000256" key="7">
    <source>
        <dbReference type="SAM" id="MobiDB-lite"/>
    </source>
</evidence>
<evidence type="ECO:0000256" key="6">
    <source>
        <dbReference type="ARBA" id="ARBA00023242"/>
    </source>
</evidence>
<reference evidence="8 9" key="1">
    <citation type="submission" date="2023-06" db="EMBL/GenBank/DDBJ databases">
        <title>Black Yeasts Isolated from many extreme environments.</title>
        <authorList>
            <person name="Coleine C."/>
            <person name="Stajich J.E."/>
            <person name="Selbmann L."/>
        </authorList>
    </citation>
    <scope>NUCLEOTIDE SEQUENCE [LARGE SCALE GENOMIC DNA]</scope>
    <source>
        <strain evidence="8 9">CCFEE 5887</strain>
    </source>
</reference>
<dbReference type="AlphaFoldDB" id="A0AAV9QFT5"/>
<feature type="compositionally biased region" description="Low complexity" evidence="7">
    <location>
        <begin position="20"/>
        <end position="45"/>
    </location>
</feature>
<evidence type="ECO:0000313" key="9">
    <source>
        <dbReference type="Proteomes" id="UP001345827"/>
    </source>
</evidence>
<sequence length="243" mass="27389">MAPISSKRSRPAFSPPRPGKSNPTKPSKTQSTTGSKKSTKTSGSSRVQKKTATKRPRQKRVSRGAAGTVRAFLDEEVDDDDDDKDDDEDEVNEEPEVVDRDSTGDEEEDQDDNQDSDEESDDEEEQHDAELPFSPEPDFMLAEVTHGDDHTSDILSSEPAITLPLIHRIMHTQFNRPEKTKIKPDAQVLVGKYIEIFVREGIRRCVDEKKEREKNSDGGTRVDSGWLELEDLERVATQLCMDF</sequence>
<dbReference type="GO" id="GO:0046982">
    <property type="term" value="F:protein heterodimerization activity"/>
    <property type="evidence" value="ECO:0007669"/>
    <property type="project" value="InterPro"/>
</dbReference>
<dbReference type="InterPro" id="IPR009072">
    <property type="entry name" value="Histone-fold"/>
</dbReference>
<dbReference type="EMBL" id="JAXLQG010000004">
    <property type="protein sequence ID" value="KAK5541039.1"/>
    <property type="molecule type" value="Genomic_DNA"/>
</dbReference>
<comment type="subcellular location">
    <subcellularLocation>
        <location evidence="1">Nucleus</location>
    </subcellularLocation>
</comment>
<dbReference type="Gene3D" id="1.10.20.10">
    <property type="entry name" value="Histone, subunit A"/>
    <property type="match status" value="1"/>
</dbReference>